<dbReference type="InterPro" id="IPR007791">
    <property type="entry name" value="DjlA_N"/>
</dbReference>
<organism evidence="2 3">
    <name type="scientific">Salinarimonas soli</name>
    <dbReference type="NCBI Taxonomy" id="1638099"/>
    <lineage>
        <taxon>Bacteria</taxon>
        <taxon>Pseudomonadati</taxon>
        <taxon>Pseudomonadota</taxon>
        <taxon>Alphaproteobacteria</taxon>
        <taxon>Hyphomicrobiales</taxon>
        <taxon>Salinarimonadaceae</taxon>
        <taxon>Salinarimonas</taxon>
    </lineage>
</organism>
<gene>
    <name evidence="2" type="ORF">F0L46_16625</name>
</gene>
<dbReference type="Pfam" id="PF05099">
    <property type="entry name" value="TerB"/>
    <property type="match status" value="1"/>
</dbReference>
<dbReference type="OrthoDB" id="5402150at2"/>
<keyword evidence="3" id="KW-1185">Reference proteome</keyword>
<evidence type="ECO:0000259" key="1">
    <source>
        <dbReference type="Pfam" id="PF05099"/>
    </source>
</evidence>
<evidence type="ECO:0000313" key="3">
    <source>
        <dbReference type="Proteomes" id="UP000323142"/>
    </source>
</evidence>
<reference evidence="2 3" key="1">
    <citation type="submission" date="2019-09" db="EMBL/GenBank/DDBJ databases">
        <title>Salinarimonas rosea gen. nov., sp. nov., a new member of the a-2 subgroup of the Proteobacteria.</title>
        <authorList>
            <person name="Liu J."/>
        </authorList>
    </citation>
    <scope>NUCLEOTIDE SEQUENCE [LARGE SCALE GENOMIC DNA]</scope>
    <source>
        <strain evidence="2 3">BN140002</strain>
    </source>
</reference>
<dbReference type="EMBL" id="VUOA01000028">
    <property type="protein sequence ID" value="KAA2236325.1"/>
    <property type="molecule type" value="Genomic_DNA"/>
</dbReference>
<reference evidence="2 3" key="2">
    <citation type="submission" date="2019-09" db="EMBL/GenBank/DDBJ databases">
        <authorList>
            <person name="Jin C."/>
        </authorList>
    </citation>
    <scope>NUCLEOTIDE SEQUENCE [LARGE SCALE GENOMIC DNA]</scope>
    <source>
        <strain evidence="2 3">BN140002</strain>
    </source>
</reference>
<dbReference type="RefSeq" id="WP_149819532.1">
    <property type="nucleotide sequence ID" value="NZ_VUOA01000028.1"/>
</dbReference>
<protein>
    <recommendedName>
        <fullName evidence="1">Co-chaperone DjlA N-terminal domain-containing protein</fullName>
    </recommendedName>
</protein>
<name>A0A5B2VC83_9HYPH</name>
<dbReference type="AlphaFoldDB" id="A0A5B2VC83"/>
<accession>A0A5B2VC83</accession>
<dbReference type="SUPFAM" id="SSF158682">
    <property type="entry name" value="TerB-like"/>
    <property type="match status" value="1"/>
</dbReference>
<feature type="domain" description="Co-chaperone DjlA N-terminal" evidence="1">
    <location>
        <begin position="26"/>
        <end position="137"/>
    </location>
</feature>
<comment type="caution">
    <text evidence="2">The sequence shown here is derived from an EMBL/GenBank/DDBJ whole genome shotgun (WGS) entry which is preliminary data.</text>
</comment>
<proteinExistence type="predicted"/>
<dbReference type="Proteomes" id="UP000323142">
    <property type="component" value="Unassembled WGS sequence"/>
</dbReference>
<evidence type="ECO:0000313" key="2">
    <source>
        <dbReference type="EMBL" id="KAA2236325.1"/>
    </source>
</evidence>
<sequence>MSSFLSLNLADLWTGRPAPAAVSAPVAVAALLIELAECGAEPEEDRHDRIRAALVEIFGLGPWEVQGVLREAEAAQWQSVDSYRFTHAIKTELDREQRWPILRALARELEEGGTRTAVKTATLARIAALLGFTQDEVVGERLAVRDAHAH</sequence>
<dbReference type="InterPro" id="IPR029024">
    <property type="entry name" value="TerB-like"/>
</dbReference>